<organism evidence="2 3">
    <name type="scientific">Stegodyphus mimosarum</name>
    <name type="common">African social velvet spider</name>
    <dbReference type="NCBI Taxonomy" id="407821"/>
    <lineage>
        <taxon>Eukaryota</taxon>
        <taxon>Metazoa</taxon>
        <taxon>Ecdysozoa</taxon>
        <taxon>Arthropoda</taxon>
        <taxon>Chelicerata</taxon>
        <taxon>Arachnida</taxon>
        <taxon>Araneae</taxon>
        <taxon>Araneomorphae</taxon>
        <taxon>Entelegynae</taxon>
        <taxon>Eresoidea</taxon>
        <taxon>Eresidae</taxon>
        <taxon>Stegodyphus</taxon>
    </lineage>
</organism>
<dbReference type="SUPFAM" id="SSF158235">
    <property type="entry name" value="SOCS box-like"/>
    <property type="match status" value="1"/>
</dbReference>
<dbReference type="CDD" id="cd03716">
    <property type="entry name" value="SOCS_ASB_like"/>
    <property type="match status" value="1"/>
</dbReference>
<protein>
    <recommendedName>
        <fullName evidence="1">SOCS box domain-containing protein</fullName>
    </recommendedName>
</protein>
<dbReference type="PROSITE" id="PS50225">
    <property type="entry name" value="SOCS"/>
    <property type="match status" value="1"/>
</dbReference>
<accession>A0A087UYY2</accession>
<sequence>MLCRMETCDHQSSFFLEALDLLDCDERCRRFLAARAPKLKWALMTLERLSEECKTMTDRNDVEFELPRLRPFLKDLSMNLPLEINCISLLTKAKYAFFRKRLLTVLKDSMFRDYASFLKCQLDKCTSVKEVESWLRKFLKVCQIIPRPLQISGEDVQQYEFMAELLEFCYNVDIQDSLLVTSMIKITVDWYIMDSTDTRHVRQPFYKEGFLRYILQHSINARFDLISYCSKHPRTLWVYSRNFSLLNAIAFGNVDRTLIILQHGLEIFTARDIEKSGHGFPNLPQIIPERHLLILQTMCSMNCVNLFFLNISESTNIRLCSVTQAQKRCFELLWRAIPDPYVKFKEIAASIFEEYYFFIQHSVMNNMRYEKNRKYLCMYELCFKDMATGRKEPRTLKHLCRCRVRKSLKQAWNLPSGLSQLGLPKILEDYVNLEYD</sequence>
<name>A0A087UYY2_STEMI</name>
<dbReference type="EMBL" id="KK122359">
    <property type="protein sequence ID" value="KFM82571.1"/>
    <property type="molecule type" value="Genomic_DNA"/>
</dbReference>
<feature type="domain" description="SOCS box" evidence="1">
    <location>
        <begin position="390"/>
        <end position="431"/>
    </location>
</feature>
<evidence type="ECO:0000313" key="3">
    <source>
        <dbReference type="Proteomes" id="UP000054359"/>
    </source>
</evidence>
<dbReference type="GO" id="GO:0035556">
    <property type="term" value="P:intracellular signal transduction"/>
    <property type="evidence" value="ECO:0007669"/>
    <property type="project" value="InterPro"/>
</dbReference>
<dbReference type="OrthoDB" id="6410987at2759"/>
<dbReference type="SMART" id="SM00969">
    <property type="entry name" value="SOCS_box"/>
    <property type="match status" value="1"/>
</dbReference>
<dbReference type="Pfam" id="PF07525">
    <property type="entry name" value="SOCS_box"/>
    <property type="match status" value="1"/>
</dbReference>
<dbReference type="InterPro" id="IPR036036">
    <property type="entry name" value="SOCS_box-like_dom_sf"/>
</dbReference>
<reference evidence="2 3" key="1">
    <citation type="submission" date="2013-11" db="EMBL/GenBank/DDBJ databases">
        <title>Genome sequencing of Stegodyphus mimosarum.</title>
        <authorList>
            <person name="Bechsgaard J."/>
        </authorList>
    </citation>
    <scope>NUCLEOTIDE SEQUENCE [LARGE SCALE GENOMIC DNA]</scope>
</reference>
<evidence type="ECO:0000259" key="1">
    <source>
        <dbReference type="PROSITE" id="PS50225"/>
    </source>
</evidence>
<proteinExistence type="predicted"/>
<feature type="non-terminal residue" evidence="2">
    <location>
        <position position="436"/>
    </location>
</feature>
<evidence type="ECO:0000313" key="2">
    <source>
        <dbReference type="EMBL" id="KFM82571.1"/>
    </source>
</evidence>
<dbReference type="OMA" id="PLEINCI"/>
<keyword evidence="3" id="KW-1185">Reference proteome</keyword>
<dbReference type="Proteomes" id="UP000054359">
    <property type="component" value="Unassembled WGS sequence"/>
</dbReference>
<gene>
    <name evidence="2" type="ORF">X975_10874</name>
</gene>
<dbReference type="AlphaFoldDB" id="A0A087UYY2"/>
<dbReference type="Gene3D" id="1.10.750.20">
    <property type="entry name" value="SOCS box"/>
    <property type="match status" value="1"/>
</dbReference>
<dbReference type="InterPro" id="IPR001496">
    <property type="entry name" value="SOCS_box"/>
</dbReference>